<organism evidence="6 7">
    <name type="scientific">Armillaria solidipes</name>
    <dbReference type="NCBI Taxonomy" id="1076256"/>
    <lineage>
        <taxon>Eukaryota</taxon>
        <taxon>Fungi</taxon>
        <taxon>Dikarya</taxon>
        <taxon>Basidiomycota</taxon>
        <taxon>Agaricomycotina</taxon>
        <taxon>Agaricomycetes</taxon>
        <taxon>Agaricomycetidae</taxon>
        <taxon>Agaricales</taxon>
        <taxon>Marasmiineae</taxon>
        <taxon>Physalacriaceae</taxon>
        <taxon>Armillaria</taxon>
    </lineage>
</organism>
<dbReference type="GO" id="GO:0005886">
    <property type="term" value="C:plasma membrane"/>
    <property type="evidence" value="ECO:0007669"/>
    <property type="project" value="UniProtKB-SubCell"/>
</dbReference>
<dbReference type="SUPFAM" id="SSF144083">
    <property type="entry name" value="Magnesium transport protein CorA, transmembrane region"/>
    <property type="match status" value="1"/>
</dbReference>
<dbReference type="STRING" id="1076256.A0A2H3B9R9"/>
<comment type="subcellular location">
    <subcellularLocation>
        <location evidence="1">Cell membrane</location>
        <topology evidence="1">Multi-pass membrane protein</topology>
    </subcellularLocation>
</comment>
<evidence type="ECO:0000313" key="7">
    <source>
        <dbReference type="Proteomes" id="UP000218334"/>
    </source>
</evidence>
<dbReference type="InterPro" id="IPR045863">
    <property type="entry name" value="CorA_TM1_TM2"/>
</dbReference>
<evidence type="ECO:0000256" key="2">
    <source>
        <dbReference type="ARBA" id="ARBA00022692"/>
    </source>
</evidence>
<evidence type="ECO:0000256" key="4">
    <source>
        <dbReference type="ARBA" id="ARBA00023136"/>
    </source>
</evidence>
<keyword evidence="4 5" id="KW-0472">Membrane</keyword>
<feature type="transmembrane region" description="Helical" evidence="5">
    <location>
        <begin position="330"/>
        <end position="352"/>
    </location>
</feature>
<dbReference type="GO" id="GO:0000287">
    <property type="term" value="F:magnesium ion binding"/>
    <property type="evidence" value="ECO:0007669"/>
    <property type="project" value="TreeGrafter"/>
</dbReference>
<dbReference type="PANTHER" id="PTHR46494:SF1">
    <property type="entry name" value="CORA FAMILY METAL ION TRANSPORTER (EUROFUNG)"/>
    <property type="match status" value="1"/>
</dbReference>
<keyword evidence="3 5" id="KW-1133">Transmembrane helix</keyword>
<dbReference type="EMBL" id="KZ293456">
    <property type="protein sequence ID" value="PBK63762.1"/>
    <property type="molecule type" value="Genomic_DNA"/>
</dbReference>
<name>A0A2H3B9R9_9AGAR</name>
<feature type="transmembrane region" description="Helical" evidence="5">
    <location>
        <begin position="364"/>
        <end position="383"/>
    </location>
</feature>
<dbReference type="PANTHER" id="PTHR46494">
    <property type="entry name" value="CORA FAMILY METAL ION TRANSPORTER (EUROFUNG)"/>
    <property type="match status" value="1"/>
</dbReference>
<dbReference type="AlphaFoldDB" id="A0A2H3B9R9"/>
<sequence>MSAQRPVNTRVRSLFIENMSGPVLQKLGAYYNIEPFFFSSSLSWTPSCFQEEVQPGRGDREFISGLCPSTLAQRLRADITINLTFLKTMDYEIPVVASNPTSSTRNEDTPTRKRVINTQTPLVLRSRLSGKGCALVLDLLAVHLIRNVKGNTLISYHTSGCKATSAPFLQERMHYAGQSVYWQNIFQRSPDPTFVLLIFIWVAICAWYEALEALYACICWLETYALDTSDIFITPELHIIWAIVFILDTPNPAMDSPPQEEKQFSRTLLEKECRNLLSEIHRLEMSRRMQDQRLKNALNLVFSTTSINNGKCMKKLTEVAVRDSMAMKQIAYLTMTFLPSSFVAAIFGMNVGEISPGTNKTLPHYFAIAAVLTLLTVWIIMTFQSKCLFDSGSTFWMRLVWPWMLSKRVFMKWEIGKEKEGPIPLGSLYNIFGTAILSFVDVTTYTFIWIENKADVRTQKTTV</sequence>
<evidence type="ECO:0000313" key="6">
    <source>
        <dbReference type="EMBL" id="PBK63762.1"/>
    </source>
</evidence>
<evidence type="ECO:0008006" key="8">
    <source>
        <dbReference type="Google" id="ProtNLM"/>
    </source>
</evidence>
<evidence type="ECO:0000256" key="1">
    <source>
        <dbReference type="ARBA" id="ARBA00004651"/>
    </source>
</evidence>
<reference evidence="7" key="1">
    <citation type="journal article" date="2017" name="Nat. Ecol. Evol.">
        <title>Genome expansion and lineage-specific genetic innovations in the forest pathogenic fungi Armillaria.</title>
        <authorList>
            <person name="Sipos G."/>
            <person name="Prasanna A.N."/>
            <person name="Walter M.C."/>
            <person name="O'Connor E."/>
            <person name="Balint B."/>
            <person name="Krizsan K."/>
            <person name="Kiss B."/>
            <person name="Hess J."/>
            <person name="Varga T."/>
            <person name="Slot J."/>
            <person name="Riley R."/>
            <person name="Boka B."/>
            <person name="Rigling D."/>
            <person name="Barry K."/>
            <person name="Lee J."/>
            <person name="Mihaltcheva S."/>
            <person name="LaButti K."/>
            <person name="Lipzen A."/>
            <person name="Waldron R."/>
            <person name="Moloney N.M."/>
            <person name="Sperisen C."/>
            <person name="Kredics L."/>
            <person name="Vagvoelgyi C."/>
            <person name="Patrignani A."/>
            <person name="Fitzpatrick D."/>
            <person name="Nagy I."/>
            <person name="Doyle S."/>
            <person name="Anderson J.B."/>
            <person name="Grigoriev I.V."/>
            <person name="Gueldener U."/>
            <person name="Muensterkoetter M."/>
            <person name="Nagy L.G."/>
        </authorList>
    </citation>
    <scope>NUCLEOTIDE SEQUENCE [LARGE SCALE GENOMIC DNA]</scope>
    <source>
        <strain evidence="7">28-4</strain>
    </source>
</reference>
<evidence type="ECO:0000256" key="5">
    <source>
        <dbReference type="SAM" id="Phobius"/>
    </source>
</evidence>
<feature type="transmembrane region" description="Helical" evidence="5">
    <location>
        <begin position="193"/>
        <end position="211"/>
    </location>
</feature>
<keyword evidence="2 5" id="KW-0812">Transmembrane</keyword>
<dbReference type="Proteomes" id="UP000218334">
    <property type="component" value="Unassembled WGS sequence"/>
</dbReference>
<keyword evidence="7" id="KW-1185">Reference proteome</keyword>
<accession>A0A2H3B9R9</accession>
<gene>
    <name evidence="6" type="ORF">ARMSODRAFT_1023661</name>
</gene>
<dbReference type="GO" id="GO:0015095">
    <property type="term" value="F:magnesium ion transmembrane transporter activity"/>
    <property type="evidence" value="ECO:0007669"/>
    <property type="project" value="TreeGrafter"/>
</dbReference>
<dbReference type="GO" id="GO:0015087">
    <property type="term" value="F:cobalt ion transmembrane transporter activity"/>
    <property type="evidence" value="ECO:0007669"/>
    <property type="project" value="TreeGrafter"/>
</dbReference>
<protein>
    <recommendedName>
        <fullName evidence="8">Cora-domain-containing protein</fullName>
    </recommendedName>
</protein>
<feature type="transmembrane region" description="Helical" evidence="5">
    <location>
        <begin position="431"/>
        <end position="450"/>
    </location>
</feature>
<evidence type="ECO:0000256" key="3">
    <source>
        <dbReference type="ARBA" id="ARBA00022989"/>
    </source>
</evidence>
<dbReference type="GO" id="GO:0050897">
    <property type="term" value="F:cobalt ion binding"/>
    <property type="evidence" value="ECO:0007669"/>
    <property type="project" value="TreeGrafter"/>
</dbReference>
<proteinExistence type="predicted"/>
<dbReference type="Gene3D" id="1.20.58.340">
    <property type="entry name" value="Magnesium transport protein CorA, transmembrane region"/>
    <property type="match status" value="1"/>
</dbReference>